<keyword evidence="5 7" id="KW-1133">Transmembrane helix</keyword>
<evidence type="ECO:0000256" key="3">
    <source>
        <dbReference type="ARBA" id="ARBA00022475"/>
    </source>
</evidence>
<comment type="similarity">
    <text evidence="7">Belongs to the binding-protein-dependent transport system permease family.</text>
</comment>
<keyword evidence="10" id="KW-1185">Reference proteome</keyword>
<evidence type="ECO:0000313" key="10">
    <source>
        <dbReference type="Proteomes" id="UP000199233"/>
    </source>
</evidence>
<dbReference type="Gene3D" id="1.10.3720.10">
    <property type="entry name" value="MetI-like"/>
    <property type="match status" value="1"/>
</dbReference>
<evidence type="ECO:0000256" key="4">
    <source>
        <dbReference type="ARBA" id="ARBA00022692"/>
    </source>
</evidence>
<feature type="transmembrane region" description="Helical" evidence="7">
    <location>
        <begin position="238"/>
        <end position="257"/>
    </location>
</feature>
<feature type="transmembrane region" description="Helical" evidence="7">
    <location>
        <begin position="87"/>
        <end position="107"/>
    </location>
</feature>
<dbReference type="OrthoDB" id="258894at2"/>
<dbReference type="PANTHER" id="PTHR30151">
    <property type="entry name" value="ALKANE SULFONATE ABC TRANSPORTER-RELATED, MEMBRANE SUBUNIT"/>
    <property type="match status" value="1"/>
</dbReference>
<evidence type="ECO:0000256" key="1">
    <source>
        <dbReference type="ARBA" id="ARBA00004651"/>
    </source>
</evidence>
<keyword evidence="4 7" id="KW-0812">Transmembrane</keyword>
<dbReference type="InterPro" id="IPR035906">
    <property type="entry name" value="MetI-like_sf"/>
</dbReference>
<gene>
    <name evidence="9" type="ORF">SAMN04488038_107197</name>
</gene>
<sequence length="272" mass="30036">MRRLMNVTPNRGGRWLLALLPFALIAMLYAMASAQRLAVNAEDKVLPSLSSMVQTLHRTALEEDRRTGERIFWADTKVSLKRLGQGLAISIAIALVLGLAIGLLPMMSATFSPLMAVISMVPPMAILPILFIAFGLDELSKVMLIIIGVAPCLIRDLALKVSQLPKEQLVKAQTLGASTWQVMLRVALPQAMPRLIESTRLMLGPAFLFLISAEAISADAGLGYRIFLVRRYLSMDLILPYVAWITLLAYVADTLLVQCSRRLFPWAHEVRA</sequence>
<keyword evidence="3" id="KW-1003">Cell membrane</keyword>
<dbReference type="AlphaFoldDB" id="A0A1H9GTU4"/>
<evidence type="ECO:0000256" key="7">
    <source>
        <dbReference type="RuleBase" id="RU363032"/>
    </source>
</evidence>
<dbReference type="CDD" id="cd06261">
    <property type="entry name" value="TM_PBP2"/>
    <property type="match status" value="1"/>
</dbReference>
<evidence type="ECO:0000256" key="6">
    <source>
        <dbReference type="ARBA" id="ARBA00023136"/>
    </source>
</evidence>
<protein>
    <submittedName>
        <fullName evidence="9">NitT/TauT family transport system permease protein</fullName>
    </submittedName>
</protein>
<dbReference type="RefSeq" id="WP_093285616.1">
    <property type="nucleotide sequence ID" value="NZ_FOFS01000007.1"/>
</dbReference>
<feature type="transmembrane region" description="Helical" evidence="7">
    <location>
        <begin position="114"/>
        <end position="136"/>
    </location>
</feature>
<dbReference type="PANTHER" id="PTHR30151:SF0">
    <property type="entry name" value="ABC TRANSPORTER PERMEASE PROTEIN MJ0413-RELATED"/>
    <property type="match status" value="1"/>
</dbReference>
<evidence type="ECO:0000313" key="9">
    <source>
        <dbReference type="EMBL" id="SEQ53484.1"/>
    </source>
</evidence>
<dbReference type="EMBL" id="FOFS01000007">
    <property type="protein sequence ID" value="SEQ53484.1"/>
    <property type="molecule type" value="Genomic_DNA"/>
</dbReference>
<dbReference type="Pfam" id="PF00528">
    <property type="entry name" value="BPD_transp_1"/>
    <property type="match status" value="1"/>
</dbReference>
<comment type="subcellular location">
    <subcellularLocation>
        <location evidence="1 7">Cell membrane</location>
        <topology evidence="1 7">Multi-pass membrane protein</topology>
    </subcellularLocation>
</comment>
<dbReference type="GO" id="GO:0005886">
    <property type="term" value="C:plasma membrane"/>
    <property type="evidence" value="ECO:0007669"/>
    <property type="project" value="UniProtKB-SubCell"/>
</dbReference>
<evidence type="ECO:0000256" key="2">
    <source>
        <dbReference type="ARBA" id="ARBA00022448"/>
    </source>
</evidence>
<dbReference type="STRING" id="489703.SAMN04488038_107197"/>
<dbReference type="Proteomes" id="UP000199233">
    <property type="component" value="Unassembled WGS sequence"/>
</dbReference>
<dbReference type="PROSITE" id="PS50928">
    <property type="entry name" value="ABC_TM1"/>
    <property type="match status" value="1"/>
</dbReference>
<name>A0A1H9GTU4_9GAMM</name>
<keyword evidence="6 7" id="KW-0472">Membrane</keyword>
<accession>A0A1H9GTU4</accession>
<feature type="transmembrane region" description="Helical" evidence="7">
    <location>
        <begin position="201"/>
        <end position="218"/>
    </location>
</feature>
<proteinExistence type="inferred from homology"/>
<organism evidence="9 10">
    <name type="scientific">Solimonas aquatica</name>
    <dbReference type="NCBI Taxonomy" id="489703"/>
    <lineage>
        <taxon>Bacteria</taxon>
        <taxon>Pseudomonadati</taxon>
        <taxon>Pseudomonadota</taxon>
        <taxon>Gammaproteobacteria</taxon>
        <taxon>Nevskiales</taxon>
        <taxon>Nevskiaceae</taxon>
        <taxon>Solimonas</taxon>
    </lineage>
</organism>
<dbReference type="GO" id="GO:0055085">
    <property type="term" value="P:transmembrane transport"/>
    <property type="evidence" value="ECO:0007669"/>
    <property type="project" value="InterPro"/>
</dbReference>
<dbReference type="InterPro" id="IPR000515">
    <property type="entry name" value="MetI-like"/>
</dbReference>
<keyword evidence="2 7" id="KW-0813">Transport</keyword>
<dbReference type="SUPFAM" id="SSF161098">
    <property type="entry name" value="MetI-like"/>
    <property type="match status" value="1"/>
</dbReference>
<evidence type="ECO:0000259" key="8">
    <source>
        <dbReference type="PROSITE" id="PS50928"/>
    </source>
</evidence>
<evidence type="ECO:0000256" key="5">
    <source>
        <dbReference type="ARBA" id="ARBA00022989"/>
    </source>
</evidence>
<feature type="domain" description="ABC transmembrane type-1" evidence="8">
    <location>
        <begin position="80"/>
        <end position="256"/>
    </location>
</feature>
<reference evidence="9 10" key="1">
    <citation type="submission" date="2016-10" db="EMBL/GenBank/DDBJ databases">
        <authorList>
            <person name="de Groot N.N."/>
        </authorList>
    </citation>
    <scope>NUCLEOTIDE SEQUENCE [LARGE SCALE GENOMIC DNA]</scope>
    <source>
        <strain evidence="9 10">DSM 25927</strain>
    </source>
</reference>